<dbReference type="InterPro" id="IPR035919">
    <property type="entry name" value="EAL_sf"/>
</dbReference>
<evidence type="ECO:0000259" key="1">
    <source>
        <dbReference type="PROSITE" id="PS50883"/>
    </source>
</evidence>
<evidence type="ECO:0000313" key="3">
    <source>
        <dbReference type="Proteomes" id="UP000339690"/>
    </source>
</evidence>
<dbReference type="Pfam" id="PF00563">
    <property type="entry name" value="EAL"/>
    <property type="match status" value="1"/>
</dbReference>
<gene>
    <name evidence="2" type="ORF">GI584_08565</name>
</gene>
<proteinExistence type="predicted"/>
<dbReference type="SUPFAM" id="SSF141868">
    <property type="entry name" value="EAL domain-like"/>
    <property type="match status" value="1"/>
</dbReference>
<dbReference type="AlphaFoldDB" id="A0A5Q2TLC8"/>
<organism evidence="2 3">
    <name type="scientific">Gracilibacillus salitolerans</name>
    <dbReference type="NCBI Taxonomy" id="2663022"/>
    <lineage>
        <taxon>Bacteria</taxon>
        <taxon>Bacillati</taxon>
        <taxon>Bacillota</taxon>
        <taxon>Bacilli</taxon>
        <taxon>Bacillales</taxon>
        <taxon>Bacillaceae</taxon>
        <taxon>Gracilibacillus</taxon>
    </lineage>
</organism>
<dbReference type="PANTHER" id="PTHR33121:SF76">
    <property type="entry name" value="SIGNALING PROTEIN"/>
    <property type="match status" value="1"/>
</dbReference>
<dbReference type="KEGG" id="grc:GI584_08565"/>
<dbReference type="Gene3D" id="3.20.20.450">
    <property type="entry name" value="EAL domain"/>
    <property type="match status" value="1"/>
</dbReference>
<dbReference type="InterPro" id="IPR050706">
    <property type="entry name" value="Cyclic-di-GMP_PDE-like"/>
</dbReference>
<dbReference type="CDD" id="cd01948">
    <property type="entry name" value="EAL"/>
    <property type="match status" value="1"/>
</dbReference>
<evidence type="ECO:0000313" key="2">
    <source>
        <dbReference type="EMBL" id="QGH34068.1"/>
    </source>
</evidence>
<reference evidence="2 3" key="1">
    <citation type="submission" date="2019-11" db="EMBL/GenBank/DDBJ databases">
        <title>Gracilibacillus salitolerans sp. nov., a moderate halophile isolated from a saline soil in northwest China.</title>
        <authorList>
            <person name="Gan L."/>
        </authorList>
    </citation>
    <scope>NUCLEOTIDE SEQUENCE [LARGE SCALE GENOMIC DNA]</scope>
    <source>
        <strain evidence="2 3">SCU50</strain>
    </source>
</reference>
<dbReference type="InterPro" id="IPR001633">
    <property type="entry name" value="EAL_dom"/>
</dbReference>
<feature type="domain" description="EAL" evidence="1">
    <location>
        <begin position="15"/>
        <end position="265"/>
    </location>
</feature>
<accession>A0A5Q2TLC8</accession>
<keyword evidence="3" id="KW-1185">Reference proteome</keyword>
<sequence>MINSNDVIVAFEEDGRMSIAKINDLIDNEKFEHHFQGLYDLQTLTPIGYEALLRTDLFKKPEILFEKASHTNRFFELEMRSIKKALQSYDKINQSTSKEKKILINVFPSNLADPDFLDQLNKILGETTLSANQIMIEINESEIIQNVDYFSAMVNELQTEGYLIAIDDVGKGVSSLQAIVELQPDIVKMDRFFAKHLAKSSRKQEMVKSIVTYCYNTDTKFVLEGIEILEDLEMAKAIGVSIVQGFLLARPESLEVIRKYEMDDKEDNYFSAKR</sequence>
<dbReference type="EMBL" id="CP045915">
    <property type="protein sequence ID" value="QGH34068.1"/>
    <property type="molecule type" value="Genomic_DNA"/>
</dbReference>
<protein>
    <submittedName>
        <fullName evidence="2">EAL domain-containing protein</fullName>
    </submittedName>
</protein>
<dbReference type="SMART" id="SM00052">
    <property type="entry name" value="EAL"/>
    <property type="match status" value="1"/>
</dbReference>
<dbReference type="PANTHER" id="PTHR33121">
    <property type="entry name" value="CYCLIC DI-GMP PHOSPHODIESTERASE PDEF"/>
    <property type="match status" value="1"/>
</dbReference>
<dbReference type="PROSITE" id="PS50883">
    <property type="entry name" value="EAL"/>
    <property type="match status" value="1"/>
</dbReference>
<name>A0A5Q2TLC8_9BACI</name>
<dbReference type="Proteomes" id="UP000339690">
    <property type="component" value="Chromosome"/>
</dbReference>
<dbReference type="GO" id="GO:0071111">
    <property type="term" value="F:cyclic-guanylate-specific phosphodiesterase activity"/>
    <property type="evidence" value="ECO:0007669"/>
    <property type="project" value="InterPro"/>
</dbReference>